<dbReference type="GeneID" id="34464805"/>
<name>A0A1L9VYJ1_ASPGL</name>
<evidence type="ECO:0000313" key="7">
    <source>
        <dbReference type="EMBL" id="OJJ88981.1"/>
    </source>
</evidence>
<keyword evidence="8" id="KW-1185">Reference proteome</keyword>
<dbReference type="PANTHER" id="PTHR42812:SF17">
    <property type="entry name" value="BETA-XYLOSIDASE C-TERMINAL CONCANAVALIN A-LIKE DOMAIN-CONTAINING PROTEIN-RELATED"/>
    <property type="match status" value="1"/>
</dbReference>
<proteinExistence type="inferred from homology"/>
<dbReference type="SUPFAM" id="SSF75005">
    <property type="entry name" value="Arabinanase/levansucrase/invertase"/>
    <property type="match status" value="1"/>
</dbReference>
<evidence type="ECO:0000256" key="3">
    <source>
        <dbReference type="ARBA" id="ARBA00022801"/>
    </source>
</evidence>
<dbReference type="OrthoDB" id="408373at2759"/>
<keyword evidence="2" id="KW-0732">Signal</keyword>
<dbReference type="Pfam" id="PF04616">
    <property type="entry name" value="Glyco_hydro_43"/>
    <property type="match status" value="1"/>
</dbReference>
<keyword evidence="3 5" id="KW-0378">Hydrolase</keyword>
<dbReference type="InterPro" id="IPR006710">
    <property type="entry name" value="Glyco_hydro_43"/>
</dbReference>
<sequence length="492" mass="54730">MAPAQKRQNPAIPGWHSDPSCVFVSKRDNTTFCASSTFLLTLGIPIMPAKISRPGNWLTATPFPEKVNTRSSNLSIPQTDGIWAPTLRYQQGIFCVIVIYMKSIYGTSTGLIFNTRDPFSDDAWTVPIQYNAESIDPDFFWDDDGTAYVATAGTNLQTVDVTTGALGEPSRIWNDSTEYFQNIGHADLFHNANGHWWSCALAWRSGSEGHTYLMSREMVLTSVIWKQGDWPSFTPVRGNQKGWYLPPSNNISLVTDLSPITGYHSYTISPPGHPRTLRLTPSTASITSGYKNYTAGYDGTEFTLIMRRQTDTLFQYSVDVSFAPTAQDEEVGVTVFLNQVQNINLGIVMLPVNATNRTGSSLTLHFRFLVSGLISNEKDIPTPFVTFVPHSWLQAPIRLMIRVENETLCIRSLVGVYATSNNGKGATKPCISRWRYSGLAQEIGNGEKREDLSIMKFGHDMTNVSHYDTCTNLARWDNMVSYGLANGDGNFN</sequence>
<dbReference type="InterPro" id="IPR023296">
    <property type="entry name" value="Glyco_hydro_beta-prop_sf"/>
</dbReference>
<dbReference type="EMBL" id="KV878888">
    <property type="protein sequence ID" value="OJJ88981.1"/>
    <property type="molecule type" value="Genomic_DNA"/>
</dbReference>
<evidence type="ECO:0000256" key="1">
    <source>
        <dbReference type="ARBA" id="ARBA00009865"/>
    </source>
</evidence>
<dbReference type="AlphaFoldDB" id="A0A1L9VYJ1"/>
<organism evidence="7 8">
    <name type="scientific">Aspergillus glaucus CBS 516.65</name>
    <dbReference type="NCBI Taxonomy" id="1160497"/>
    <lineage>
        <taxon>Eukaryota</taxon>
        <taxon>Fungi</taxon>
        <taxon>Dikarya</taxon>
        <taxon>Ascomycota</taxon>
        <taxon>Pezizomycotina</taxon>
        <taxon>Eurotiomycetes</taxon>
        <taxon>Eurotiomycetidae</taxon>
        <taxon>Eurotiales</taxon>
        <taxon>Aspergillaceae</taxon>
        <taxon>Aspergillus</taxon>
        <taxon>Aspergillus subgen. Aspergillus</taxon>
    </lineage>
</organism>
<dbReference type="SUPFAM" id="SSF49899">
    <property type="entry name" value="Concanavalin A-like lectins/glucanases"/>
    <property type="match status" value="1"/>
</dbReference>
<dbReference type="InterPro" id="IPR041542">
    <property type="entry name" value="GH43_C2"/>
</dbReference>
<reference evidence="8" key="1">
    <citation type="journal article" date="2017" name="Genome Biol.">
        <title>Comparative genomics reveals high biological diversity and specific adaptations in the industrially and medically important fungal genus Aspergillus.</title>
        <authorList>
            <person name="de Vries R.P."/>
            <person name="Riley R."/>
            <person name="Wiebenga A."/>
            <person name="Aguilar-Osorio G."/>
            <person name="Amillis S."/>
            <person name="Uchima C.A."/>
            <person name="Anderluh G."/>
            <person name="Asadollahi M."/>
            <person name="Askin M."/>
            <person name="Barry K."/>
            <person name="Battaglia E."/>
            <person name="Bayram O."/>
            <person name="Benocci T."/>
            <person name="Braus-Stromeyer S.A."/>
            <person name="Caldana C."/>
            <person name="Canovas D."/>
            <person name="Cerqueira G.C."/>
            <person name="Chen F."/>
            <person name="Chen W."/>
            <person name="Choi C."/>
            <person name="Clum A."/>
            <person name="Dos Santos R.A."/>
            <person name="Damasio A.R."/>
            <person name="Diallinas G."/>
            <person name="Emri T."/>
            <person name="Fekete E."/>
            <person name="Flipphi M."/>
            <person name="Freyberg S."/>
            <person name="Gallo A."/>
            <person name="Gournas C."/>
            <person name="Habgood R."/>
            <person name="Hainaut M."/>
            <person name="Harispe M.L."/>
            <person name="Henrissat B."/>
            <person name="Hilden K.S."/>
            <person name="Hope R."/>
            <person name="Hossain A."/>
            <person name="Karabika E."/>
            <person name="Karaffa L."/>
            <person name="Karanyi Z."/>
            <person name="Krasevec N."/>
            <person name="Kuo A."/>
            <person name="Kusch H."/>
            <person name="LaButti K."/>
            <person name="Lagendijk E.L."/>
            <person name="Lapidus A."/>
            <person name="Levasseur A."/>
            <person name="Lindquist E."/>
            <person name="Lipzen A."/>
            <person name="Logrieco A.F."/>
            <person name="MacCabe A."/>
            <person name="Maekelae M.R."/>
            <person name="Malavazi I."/>
            <person name="Melin P."/>
            <person name="Meyer V."/>
            <person name="Mielnichuk N."/>
            <person name="Miskei M."/>
            <person name="Molnar A.P."/>
            <person name="Mule G."/>
            <person name="Ngan C.Y."/>
            <person name="Orejas M."/>
            <person name="Orosz E."/>
            <person name="Ouedraogo J.P."/>
            <person name="Overkamp K.M."/>
            <person name="Park H.-S."/>
            <person name="Perrone G."/>
            <person name="Piumi F."/>
            <person name="Punt P.J."/>
            <person name="Ram A.F."/>
            <person name="Ramon A."/>
            <person name="Rauscher S."/>
            <person name="Record E."/>
            <person name="Riano-Pachon D.M."/>
            <person name="Robert V."/>
            <person name="Roehrig J."/>
            <person name="Ruller R."/>
            <person name="Salamov A."/>
            <person name="Salih N.S."/>
            <person name="Samson R.A."/>
            <person name="Sandor E."/>
            <person name="Sanguinetti M."/>
            <person name="Schuetze T."/>
            <person name="Sepcic K."/>
            <person name="Shelest E."/>
            <person name="Sherlock G."/>
            <person name="Sophianopoulou V."/>
            <person name="Squina F.M."/>
            <person name="Sun H."/>
            <person name="Susca A."/>
            <person name="Todd R.B."/>
            <person name="Tsang A."/>
            <person name="Unkles S.E."/>
            <person name="van de Wiele N."/>
            <person name="van Rossen-Uffink D."/>
            <person name="Oliveira J.V."/>
            <person name="Vesth T.C."/>
            <person name="Visser J."/>
            <person name="Yu J.-H."/>
            <person name="Zhou M."/>
            <person name="Andersen M.R."/>
            <person name="Archer D.B."/>
            <person name="Baker S.E."/>
            <person name="Benoit I."/>
            <person name="Brakhage A.A."/>
            <person name="Braus G.H."/>
            <person name="Fischer R."/>
            <person name="Frisvad J.C."/>
            <person name="Goldman G.H."/>
            <person name="Houbraken J."/>
            <person name="Oakley B."/>
            <person name="Pocsi I."/>
            <person name="Scazzocchio C."/>
            <person name="Seiboth B."/>
            <person name="vanKuyk P.A."/>
            <person name="Wortman J."/>
            <person name="Dyer P.S."/>
            <person name="Grigoriev I.V."/>
        </authorList>
    </citation>
    <scope>NUCLEOTIDE SEQUENCE [LARGE SCALE GENOMIC DNA]</scope>
    <source>
        <strain evidence="8">CBS 516.65</strain>
    </source>
</reference>
<gene>
    <name evidence="7" type="ORF">ASPGLDRAFT_62591</name>
</gene>
<evidence type="ECO:0000256" key="5">
    <source>
        <dbReference type="RuleBase" id="RU361187"/>
    </source>
</evidence>
<dbReference type="VEuPathDB" id="FungiDB:ASPGLDRAFT_62591"/>
<evidence type="ECO:0000313" key="8">
    <source>
        <dbReference type="Proteomes" id="UP000184300"/>
    </source>
</evidence>
<dbReference type="RefSeq" id="XP_022405643.1">
    <property type="nucleotide sequence ID" value="XM_022548545.1"/>
</dbReference>
<comment type="similarity">
    <text evidence="1 5">Belongs to the glycosyl hydrolase 43 family.</text>
</comment>
<dbReference type="Gene3D" id="2.60.120.200">
    <property type="match status" value="1"/>
</dbReference>
<keyword evidence="4 5" id="KW-0326">Glycosidase</keyword>
<accession>A0A1L9VYJ1</accession>
<dbReference type="Gene3D" id="2.115.10.20">
    <property type="entry name" value="Glycosyl hydrolase domain, family 43"/>
    <property type="match status" value="2"/>
</dbReference>
<dbReference type="STRING" id="1160497.A0A1L9VYJ1"/>
<evidence type="ECO:0000259" key="6">
    <source>
        <dbReference type="Pfam" id="PF17851"/>
    </source>
</evidence>
<dbReference type="InterPro" id="IPR051795">
    <property type="entry name" value="Glycosyl_Hydrlase_43"/>
</dbReference>
<protein>
    <recommendedName>
        <fullName evidence="6">Beta-xylosidase C-terminal Concanavalin A-like domain-containing protein</fullName>
    </recommendedName>
</protein>
<evidence type="ECO:0000256" key="2">
    <source>
        <dbReference type="ARBA" id="ARBA00022729"/>
    </source>
</evidence>
<dbReference type="GO" id="GO:0004553">
    <property type="term" value="F:hydrolase activity, hydrolyzing O-glycosyl compounds"/>
    <property type="evidence" value="ECO:0007669"/>
    <property type="project" value="InterPro"/>
</dbReference>
<evidence type="ECO:0000256" key="4">
    <source>
        <dbReference type="ARBA" id="ARBA00023295"/>
    </source>
</evidence>
<dbReference type="Proteomes" id="UP000184300">
    <property type="component" value="Unassembled WGS sequence"/>
</dbReference>
<feature type="domain" description="Beta-xylosidase C-terminal Concanavalin A-like" evidence="6">
    <location>
        <begin position="300"/>
        <end position="348"/>
    </location>
</feature>
<dbReference type="InterPro" id="IPR013320">
    <property type="entry name" value="ConA-like_dom_sf"/>
</dbReference>
<dbReference type="Pfam" id="PF17851">
    <property type="entry name" value="GH43_C2"/>
    <property type="match status" value="1"/>
</dbReference>
<dbReference type="GO" id="GO:0005975">
    <property type="term" value="P:carbohydrate metabolic process"/>
    <property type="evidence" value="ECO:0007669"/>
    <property type="project" value="InterPro"/>
</dbReference>
<dbReference type="PANTHER" id="PTHR42812">
    <property type="entry name" value="BETA-XYLOSIDASE"/>
    <property type="match status" value="1"/>
</dbReference>